<organism evidence="2 3">
    <name type="scientific">Discina gigas</name>
    <dbReference type="NCBI Taxonomy" id="1032678"/>
    <lineage>
        <taxon>Eukaryota</taxon>
        <taxon>Fungi</taxon>
        <taxon>Dikarya</taxon>
        <taxon>Ascomycota</taxon>
        <taxon>Pezizomycotina</taxon>
        <taxon>Pezizomycetes</taxon>
        <taxon>Pezizales</taxon>
        <taxon>Discinaceae</taxon>
        <taxon>Discina</taxon>
    </lineage>
</organism>
<keyword evidence="3" id="KW-1185">Reference proteome</keyword>
<sequence length="230" mass="25051">MNTLETAPSTPPPPPPAPPAASPSRSNAAVNSKARGPSPKNPTKQNVDKLVNTETCRLQSRLVVTYNPTAPNTLSNNGILTSVNNRLNTTSVRFLLAAQFLEGNLVLMTSPANTAIEALTTTAALTSNLQAPRCHLRSILATIIWSSFLVHNLPTFSTSKEIATDIQLSNITNPLCRHARWVTTADKRKEKTHSTMVITLLRHLTLSNLRLTSLEIPKQVCKLTMYTPNP</sequence>
<feature type="compositionally biased region" description="Pro residues" evidence="1">
    <location>
        <begin position="9"/>
        <end position="21"/>
    </location>
</feature>
<name>A0ABR3G519_9PEZI</name>
<dbReference type="EMBL" id="JBBBZM010000317">
    <property type="protein sequence ID" value="KAL0631009.1"/>
    <property type="molecule type" value="Genomic_DNA"/>
</dbReference>
<evidence type="ECO:0000313" key="2">
    <source>
        <dbReference type="EMBL" id="KAL0631009.1"/>
    </source>
</evidence>
<protein>
    <submittedName>
        <fullName evidence="2">Uncharacterized protein</fullName>
    </submittedName>
</protein>
<gene>
    <name evidence="2" type="ORF">Q9L58_010137</name>
</gene>
<proteinExistence type="predicted"/>
<dbReference type="Proteomes" id="UP001447188">
    <property type="component" value="Unassembled WGS sequence"/>
</dbReference>
<evidence type="ECO:0000256" key="1">
    <source>
        <dbReference type="SAM" id="MobiDB-lite"/>
    </source>
</evidence>
<reference evidence="2 3" key="1">
    <citation type="submission" date="2024-02" db="EMBL/GenBank/DDBJ databases">
        <title>Discinaceae phylogenomics.</title>
        <authorList>
            <person name="Dirks A.C."/>
            <person name="James T.Y."/>
        </authorList>
    </citation>
    <scope>NUCLEOTIDE SEQUENCE [LARGE SCALE GENOMIC DNA]</scope>
    <source>
        <strain evidence="2 3">ACD0624</strain>
    </source>
</reference>
<feature type="region of interest" description="Disordered" evidence="1">
    <location>
        <begin position="1"/>
        <end position="51"/>
    </location>
</feature>
<comment type="caution">
    <text evidence="2">The sequence shown here is derived from an EMBL/GenBank/DDBJ whole genome shotgun (WGS) entry which is preliminary data.</text>
</comment>
<evidence type="ECO:0000313" key="3">
    <source>
        <dbReference type="Proteomes" id="UP001447188"/>
    </source>
</evidence>
<accession>A0ABR3G519</accession>